<evidence type="ECO:0000313" key="3">
    <source>
        <dbReference type="Proteomes" id="UP001499984"/>
    </source>
</evidence>
<protein>
    <recommendedName>
        <fullName evidence="4">DUF317 domain-containing protein</fullName>
    </recommendedName>
</protein>
<keyword evidence="3" id="KW-1185">Reference proteome</keyword>
<evidence type="ECO:0000256" key="1">
    <source>
        <dbReference type="SAM" id="MobiDB-lite"/>
    </source>
</evidence>
<evidence type="ECO:0008006" key="4">
    <source>
        <dbReference type="Google" id="ProtNLM"/>
    </source>
</evidence>
<name>A0ABP7UP95_9ACTN</name>
<accession>A0ABP7UP95</accession>
<evidence type="ECO:0000313" key="2">
    <source>
        <dbReference type="EMBL" id="GAA4048798.1"/>
    </source>
</evidence>
<proteinExistence type="predicted"/>
<gene>
    <name evidence="2" type="ORF">GCM10022233_18730</name>
</gene>
<comment type="caution">
    <text evidence="2">The sequence shown here is derived from an EMBL/GenBank/DDBJ whole genome shotgun (WGS) entry which is preliminary data.</text>
</comment>
<feature type="region of interest" description="Disordered" evidence="1">
    <location>
        <begin position="1"/>
        <end position="41"/>
    </location>
</feature>
<dbReference type="Proteomes" id="UP001499984">
    <property type="component" value="Unassembled WGS sequence"/>
</dbReference>
<dbReference type="EMBL" id="BAAAZY010000007">
    <property type="protein sequence ID" value="GAA4048798.1"/>
    <property type="molecule type" value="Genomic_DNA"/>
</dbReference>
<organism evidence="2 3">
    <name type="scientific">Streptomyces shaanxiensis</name>
    <dbReference type="NCBI Taxonomy" id="653357"/>
    <lineage>
        <taxon>Bacteria</taxon>
        <taxon>Bacillati</taxon>
        <taxon>Actinomycetota</taxon>
        <taxon>Actinomycetes</taxon>
        <taxon>Kitasatosporales</taxon>
        <taxon>Streptomycetaceae</taxon>
        <taxon>Streptomyces</taxon>
    </lineage>
</organism>
<sequence>MTGMPRHGMSTYNAPPEDLPRAHGGALHPHHPTDPYLPSPTDPVYWVTPRHLAGDDGALAERVGDTLAGLGWRMWPTSRHTLRSVSSETGPLAIQLARRLCTA</sequence>
<reference evidence="3" key="1">
    <citation type="journal article" date="2019" name="Int. J. Syst. Evol. Microbiol.">
        <title>The Global Catalogue of Microorganisms (GCM) 10K type strain sequencing project: providing services to taxonomists for standard genome sequencing and annotation.</title>
        <authorList>
            <consortium name="The Broad Institute Genomics Platform"/>
            <consortium name="The Broad Institute Genome Sequencing Center for Infectious Disease"/>
            <person name="Wu L."/>
            <person name="Ma J."/>
        </authorList>
    </citation>
    <scope>NUCLEOTIDE SEQUENCE [LARGE SCALE GENOMIC DNA]</scope>
    <source>
        <strain evidence="3">JCM 16925</strain>
    </source>
</reference>